<dbReference type="RefSeq" id="WP_345393818.1">
    <property type="nucleotide sequence ID" value="NZ_BAABLA010000020.1"/>
</dbReference>
<dbReference type="Proteomes" id="UP001596337">
    <property type="component" value="Unassembled WGS sequence"/>
</dbReference>
<evidence type="ECO:0000313" key="2">
    <source>
        <dbReference type="Proteomes" id="UP001596337"/>
    </source>
</evidence>
<sequence length="110" mass="12325">MSGLKLFAPEWCDRSKEAVNAGEAMYMGIKDPDSFTNKMAFTCSDVDLACHLDWEMAKVVQWIPPLFNEGDLWLIITADSRSGYGYQPERPRTQIFPCRVNGGVIHVAAP</sequence>
<evidence type="ECO:0000313" key="1">
    <source>
        <dbReference type="EMBL" id="MFC6870846.1"/>
    </source>
</evidence>
<name>A0ABW2C6X5_9PSEU</name>
<reference evidence="2" key="1">
    <citation type="journal article" date="2019" name="Int. J. Syst. Evol. Microbiol.">
        <title>The Global Catalogue of Microorganisms (GCM) 10K type strain sequencing project: providing services to taxonomists for standard genome sequencing and annotation.</title>
        <authorList>
            <consortium name="The Broad Institute Genomics Platform"/>
            <consortium name="The Broad Institute Genome Sequencing Center for Infectious Disease"/>
            <person name="Wu L."/>
            <person name="Ma J."/>
        </authorList>
    </citation>
    <scope>NUCLEOTIDE SEQUENCE [LARGE SCALE GENOMIC DNA]</scope>
    <source>
        <strain evidence="2">KCTC 32255</strain>
    </source>
</reference>
<dbReference type="EMBL" id="JBHSXX010000001">
    <property type="protein sequence ID" value="MFC6870846.1"/>
    <property type="molecule type" value="Genomic_DNA"/>
</dbReference>
<proteinExistence type="predicted"/>
<comment type="caution">
    <text evidence="1">The sequence shown here is derived from an EMBL/GenBank/DDBJ whole genome shotgun (WGS) entry which is preliminary data.</text>
</comment>
<gene>
    <name evidence="1" type="ORF">ACFQGD_27325</name>
</gene>
<accession>A0ABW2C6X5</accession>
<organism evidence="1 2">
    <name type="scientific">Haloechinothrix salitolerans</name>
    <dbReference type="NCBI Taxonomy" id="926830"/>
    <lineage>
        <taxon>Bacteria</taxon>
        <taxon>Bacillati</taxon>
        <taxon>Actinomycetota</taxon>
        <taxon>Actinomycetes</taxon>
        <taxon>Pseudonocardiales</taxon>
        <taxon>Pseudonocardiaceae</taxon>
        <taxon>Haloechinothrix</taxon>
    </lineage>
</organism>
<keyword evidence="2" id="KW-1185">Reference proteome</keyword>
<protein>
    <submittedName>
        <fullName evidence="1">Uncharacterized protein</fullName>
    </submittedName>
</protein>